<sequence>SSNTLTFDGYSFVRMSSILNLTQHTNLTFTFRTQVSQGVLLKLISFDEKKLQHNILIQIKDSHITLELDKKILFQINEITINDGLWHTIYFSIDYTSTNQNYYYLLRLDNVFSNQIQLFQSILSNQLKESIIGNDFHGCLGNLTLNNQIIYLQKQDKNPLLEHIGTNNGCQLAEIETRTLRQYTGKDDLCSLYHPCYNGGICSSQTTKHGLSFI</sequence>
<dbReference type="InterPro" id="IPR013320">
    <property type="entry name" value="ConA-like_dom_sf"/>
</dbReference>
<evidence type="ECO:0000313" key="3">
    <source>
        <dbReference type="EMBL" id="CAF4311207.1"/>
    </source>
</evidence>
<dbReference type="InterPro" id="IPR001791">
    <property type="entry name" value="Laminin_G"/>
</dbReference>
<proteinExistence type="predicted"/>
<comment type="caution">
    <text evidence="3">The sequence shown here is derived from an EMBL/GenBank/DDBJ whole genome shotgun (WGS) entry which is preliminary data.</text>
</comment>
<reference evidence="3" key="1">
    <citation type="submission" date="2021-02" db="EMBL/GenBank/DDBJ databases">
        <authorList>
            <person name="Nowell W R."/>
        </authorList>
    </citation>
    <scope>NUCLEOTIDE SEQUENCE</scope>
</reference>
<comment type="caution">
    <text evidence="1">Lacks conserved residue(s) required for the propagation of feature annotation.</text>
</comment>
<gene>
    <name evidence="3" type="ORF">OXD698_LOCUS46644</name>
</gene>
<dbReference type="EMBL" id="CAJOAZ010017040">
    <property type="protein sequence ID" value="CAF4311207.1"/>
    <property type="molecule type" value="Genomic_DNA"/>
</dbReference>
<dbReference type="Proteomes" id="UP000663844">
    <property type="component" value="Unassembled WGS sequence"/>
</dbReference>
<dbReference type="Gene3D" id="2.60.120.200">
    <property type="match status" value="1"/>
</dbReference>
<dbReference type="AlphaFoldDB" id="A0A820IL08"/>
<accession>A0A820IL08</accession>
<evidence type="ECO:0000313" key="4">
    <source>
        <dbReference type="Proteomes" id="UP000663844"/>
    </source>
</evidence>
<dbReference type="CDD" id="cd00110">
    <property type="entry name" value="LamG"/>
    <property type="match status" value="1"/>
</dbReference>
<protein>
    <recommendedName>
        <fullName evidence="2">Laminin G domain-containing protein</fullName>
    </recommendedName>
</protein>
<feature type="non-terminal residue" evidence="3">
    <location>
        <position position="1"/>
    </location>
</feature>
<feature type="non-terminal residue" evidence="3">
    <location>
        <position position="214"/>
    </location>
</feature>
<dbReference type="PROSITE" id="PS50025">
    <property type="entry name" value="LAM_G_DOMAIN"/>
    <property type="match status" value="1"/>
</dbReference>
<dbReference type="SMART" id="SM00282">
    <property type="entry name" value="LamG"/>
    <property type="match status" value="1"/>
</dbReference>
<evidence type="ECO:0000259" key="2">
    <source>
        <dbReference type="PROSITE" id="PS50025"/>
    </source>
</evidence>
<organism evidence="3 4">
    <name type="scientific">Adineta steineri</name>
    <dbReference type="NCBI Taxonomy" id="433720"/>
    <lineage>
        <taxon>Eukaryota</taxon>
        <taxon>Metazoa</taxon>
        <taxon>Spiralia</taxon>
        <taxon>Gnathifera</taxon>
        <taxon>Rotifera</taxon>
        <taxon>Eurotatoria</taxon>
        <taxon>Bdelloidea</taxon>
        <taxon>Adinetida</taxon>
        <taxon>Adinetidae</taxon>
        <taxon>Adineta</taxon>
    </lineage>
</organism>
<evidence type="ECO:0000256" key="1">
    <source>
        <dbReference type="PROSITE-ProRule" id="PRU00122"/>
    </source>
</evidence>
<feature type="domain" description="Laminin G" evidence="2">
    <location>
        <begin position="2"/>
        <end position="170"/>
    </location>
</feature>
<name>A0A820IL08_9BILA</name>
<dbReference type="Pfam" id="PF02210">
    <property type="entry name" value="Laminin_G_2"/>
    <property type="match status" value="1"/>
</dbReference>
<dbReference type="SUPFAM" id="SSF49899">
    <property type="entry name" value="Concanavalin A-like lectins/glucanases"/>
    <property type="match status" value="1"/>
</dbReference>